<evidence type="ECO:0000313" key="2">
    <source>
        <dbReference type="RefSeq" id="XP_025833474.1"/>
    </source>
</evidence>
<evidence type="ECO:0000313" key="1">
    <source>
        <dbReference type="Proteomes" id="UP000192223"/>
    </source>
</evidence>
<dbReference type="OrthoDB" id="5859291at2759"/>
<dbReference type="SUPFAM" id="SSF52047">
    <property type="entry name" value="RNI-like"/>
    <property type="match status" value="1"/>
</dbReference>
<proteinExistence type="predicted"/>
<dbReference type="RefSeq" id="XP_025833475.1">
    <property type="nucleotide sequence ID" value="XM_025977690.1"/>
</dbReference>
<dbReference type="Gene3D" id="3.80.10.10">
    <property type="entry name" value="Ribonuclease Inhibitor"/>
    <property type="match status" value="1"/>
</dbReference>
<dbReference type="AlphaFoldDB" id="A0A7F5RC04"/>
<accession>A0A7F5RC04</accession>
<organism evidence="1 3">
    <name type="scientific">Agrilus planipennis</name>
    <name type="common">Emerald ash borer</name>
    <name type="synonym">Agrilus marcopoli</name>
    <dbReference type="NCBI Taxonomy" id="224129"/>
    <lineage>
        <taxon>Eukaryota</taxon>
        <taxon>Metazoa</taxon>
        <taxon>Ecdysozoa</taxon>
        <taxon>Arthropoda</taxon>
        <taxon>Hexapoda</taxon>
        <taxon>Insecta</taxon>
        <taxon>Pterygota</taxon>
        <taxon>Neoptera</taxon>
        <taxon>Endopterygota</taxon>
        <taxon>Coleoptera</taxon>
        <taxon>Polyphaga</taxon>
        <taxon>Elateriformia</taxon>
        <taxon>Buprestoidea</taxon>
        <taxon>Buprestidae</taxon>
        <taxon>Agrilinae</taxon>
        <taxon>Agrilus</taxon>
    </lineage>
</organism>
<protein>
    <submittedName>
        <fullName evidence="2 3">ATP synthase subunit s, mitochondrial isoform X1</fullName>
    </submittedName>
</protein>
<dbReference type="InterPro" id="IPR032675">
    <property type="entry name" value="LRR_dom_sf"/>
</dbReference>
<name>A0A7F5RC04_AGRPL</name>
<sequence length="204" mass="23900">MWARKLYPTLLKTVTTVHTTNQSFWAWLNIVFNRVDEDRVKRFGPDRACAEWLLRNGASVKFCKSSRYLSDYNSLPIEGSKFFLEEIDATDSSIMHHGFPHFVGCKFIRKIKFHKCIYLENEALGMLAPLRESLLYLQISECNNIDSEGLKKLDKLHKLKELILFNLPYVRDKDAIVNFLQNYLPLCNIDFKEETHKEVKTTMS</sequence>
<dbReference type="KEGG" id="apln:108743135"/>
<keyword evidence="1" id="KW-1185">Reference proteome</keyword>
<dbReference type="GeneID" id="108743135"/>
<dbReference type="Proteomes" id="UP000192223">
    <property type="component" value="Unplaced"/>
</dbReference>
<evidence type="ECO:0000313" key="3">
    <source>
        <dbReference type="RefSeq" id="XP_025833475.1"/>
    </source>
</evidence>
<dbReference type="CTD" id="246497"/>
<reference evidence="2 3" key="1">
    <citation type="submission" date="2025-04" db="UniProtKB">
        <authorList>
            <consortium name="RefSeq"/>
        </authorList>
    </citation>
    <scope>IDENTIFICATION</scope>
    <source>
        <tissue evidence="2 3">Entire body</tissue>
    </source>
</reference>
<dbReference type="RefSeq" id="XP_025833474.1">
    <property type="nucleotide sequence ID" value="XM_025977689.1"/>
</dbReference>
<gene>
    <name evidence="2 3" type="primary">LOC108743135</name>
</gene>